<evidence type="ECO:0000259" key="1">
    <source>
        <dbReference type="Pfam" id="PF11695"/>
    </source>
</evidence>
<gene>
    <name evidence="2" type="ORF">M878_17320</name>
</gene>
<proteinExistence type="predicted"/>
<dbReference type="InterPro" id="IPR011008">
    <property type="entry name" value="Dimeric_a/b-barrel"/>
</dbReference>
<protein>
    <recommendedName>
        <fullName evidence="1">DUF3291 domain-containing protein</fullName>
    </recommendedName>
</protein>
<dbReference type="SUPFAM" id="SSF54909">
    <property type="entry name" value="Dimeric alpha+beta barrel"/>
    <property type="match status" value="1"/>
</dbReference>
<feature type="domain" description="DUF3291" evidence="1">
    <location>
        <begin position="46"/>
        <end position="128"/>
    </location>
</feature>
<comment type="caution">
    <text evidence="2">The sequence shown here is derived from an EMBL/GenBank/DDBJ whole genome shotgun (WGS) entry which is preliminary data.</text>
</comment>
<dbReference type="Pfam" id="PF11695">
    <property type="entry name" value="DUF3291"/>
    <property type="match status" value="1"/>
</dbReference>
<dbReference type="STRING" id="1352936.M878_17320"/>
<dbReference type="AlphaFoldDB" id="V6KFS9"/>
<name>V6KFS9_STRRC</name>
<dbReference type="Proteomes" id="UP000017984">
    <property type="component" value="Chromosome"/>
</dbReference>
<dbReference type="InterPro" id="IPR021708">
    <property type="entry name" value="DUF3291"/>
</dbReference>
<dbReference type="EMBL" id="AWQX01000151">
    <property type="protein sequence ID" value="EST31025.1"/>
    <property type="molecule type" value="Genomic_DNA"/>
</dbReference>
<keyword evidence="3" id="KW-1185">Reference proteome</keyword>
<accession>V6KFS9</accession>
<dbReference type="PATRIC" id="fig|1352936.5.peg.3639"/>
<evidence type="ECO:0000313" key="2">
    <source>
        <dbReference type="EMBL" id="EST31025.1"/>
    </source>
</evidence>
<dbReference type="HOGENOM" id="CLU_151991_0_0_11"/>
<evidence type="ECO:0000313" key="3">
    <source>
        <dbReference type="Proteomes" id="UP000017984"/>
    </source>
</evidence>
<sequence length="129" mass="14381">MPGIPALPWIVPNTPPQHTEVHVFASRFETRTLWGALRFLVRTPAVWRQVGRAPGAHGASLKAQPLRKTFWTLSAWESADALKAFTRSGVHRPASRALAAQMRDAAFASWQTSSDQLPVSWEEAERRLA</sequence>
<organism evidence="2 3">
    <name type="scientific">Streptomyces roseochromogenus subsp. oscitans DS 12.976</name>
    <dbReference type="NCBI Taxonomy" id="1352936"/>
    <lineage>
        <taxon>Bacteria</taxon>
        <taxon>Bacillati</taxon>
        <taxon>Actinomycetota</taxon>
        <taxon>Actinomycetes</taxon>
        <taxon>Kitasatosporales</taxon>
        <taxon>Streptomycetaceae</taxon>
        <taxon>Streptomyces</taxon>
    </lineage>
</organism>
<reference evidence="2 3" key="1">
    <citation type="journal article" date="2014" name="Genome Announc.">
        <title>Draft Genome Sequence of Streptomyces roseochromogenes subsp. oscitans DS 12.976, Producer of the Aminocoumarin Antibiotic Clorobiocin.</title>
        <authorList>
            <person name="Ruckert C."/>
            <person name="Kalinowski J."/>
            <person name="Heide L."/>
            <person name="Apel A.K."/>
        </authorList>
    </citation>
    <scope>NUCLEOTIDE SEQUENCE [LARGE SCALE GENOMIC DNA]</scope>
    <source>
        <strain evidence="2 3">DS 12.976</strain>
    </source>
</reference>